<dbReference type="PATRIC" id="fig|49338.4.peg.3710"/>
<dbReference type="EMBL" id="LK996017">
    <property type="protein sequence ID" value="CDX03338.1"/>
    <property type="molecule type" value="Genomic_DNA"/>
</dbReference>
<proteinExistence type="predicted"/>
<dbReference type="RefSeq" id="WP_208925986.1">
    <property type="nucleotide sequence ID" value="NZ_LK996017.1"/>
</dbReference>
<reference evidence="1" key="1">
    <citation type="submission" date="2014-07" db="EMBL/GenBank/DDBJ databases">
        <authorList>
            <person name="Hornung V.Bastian."/>
        </authorList>
    </citation>
    <scope>NUCLEOTIDE SEQUENCE</scope>
    <source>
        <strain evidence="1">PCE-S</strain>
    </source>
</reference>
<protein>
    <submittedName>
        <fullName evidence="1">Uncharacterized protein</fullName>
    </submittedName>
</protein>
<gene>
    <name evidence="1" type="ORF">DPCES_3452</name>
</gene>
<name>A0A098B393_DESHA</name>
<dbReference type="AlphaFoldDB" id="A0A098B393"/>
<accession>A0A098B393</accession>
<organism evidence="1">
    <name type="scientific">Desulfitobacterium hafniense</name>
    <name type="common">Desulfitobacterium frappieri</name>
    <dbReference type="NCBI Taxonomy" id="49338"/>
    <lineage>
        <taxon>Bacteria</taxon>
        <taxon>Bacillati</taxon>
        <taxon>Bacillota</taxon>
        <taxon>Clostridia</taxon>
        <taxon>Eubacteriales</taxon>
        <taxon>Desulfitobacteriaceae</taxon>
        <taxon>Desulfitobacterium</taxon>
    </lineage>
</organism>
<sequence>MDFTEEQQQYIDNLIAETKTKWETEVLAPIQSQVKELEKFKPAEKSDKEKEIEAKEKELFDREKSLILRDRGLRDFEDFFVVSDLKELDKQIEKFNKILEAKKLNNSYVPEGHKATDAYTHAKQNKDTLGMVKALFNK</sequence>
<evidence type="ECO:0000313" key="1">
    <source>
        <dbReference type="EMBL" id="CDX03338.1"/>
    </source>
</evidence>